<sequence>MNLVNIAKHLLYLTEREFSNEGSRTSADEIAASEQLFEVLKSFKDSHFSELDVYQTLDFYDEYDETTDEEEGTGEEESLDDTDVFDENQQQNIYNHFTLEEMEEIVECVDQHPNYKFTTIKQRKNGTRFEKLEKIKQFMWDEFYVKRAVEKEAVHDTDLELFAIQKARELKWDNFIVKDLTKLLLELLQLEKFALWKVFKLIRSSNIIVFM</sequence>
<feature type="region of interest" description="Disordered" evidence="1">
    <location>
        <begin position="65"/>
        <end position="85"/>
    </location>
</feature>
<dbReference type="Proteomes" id="UP000663882">
    <property type="component" value="Unassembled WGS sequence"/>
</dbReference>
<protein>
    <submittedName>
        <fullName evidence="2">Uncharacterized protein</fullName>
    </submittedName>
</protein>
<dbReference type="AlphaFoldDB" id="A0A813QUD1"/>
<gene>
    <name evidence="2" type="ORF">RFH988_LOCUS2494</name>
</gene>
<reference evidence="2" key="1">
    <citation type="submission" date="2021-02" db="EMBL/GenBank/DDBJ databases">
        <authorList>
            <person name="Nowell W R."/>
        </authorList>
    </citation>
    <scope>NUCLEOTIDE SEQUENCE</scope>
</reference>
<name>A0A813QUD1_9BILA</name>
<evidence type="ECO:0000256" key="1">
    <source>
        <dbReference type="SAM" id="MobiDB-lite"/>
    </source>
</evidence>
<evidence type="ECO:0000313" key="2">
    <source>
        <dbReference type="EMBL" id="CAF0773412.1"/>
    </source>
</evidence>
<evidence type="ECO:0000313" key="3">
    <source>
        <dbReference type="Proteomes" id="UP000663882"/>
    </source>
</evidence>
<comment type="caution">
    <text evidence="2">The sequence shown here is derived from an EMBL/GenBank/DDBJ whole genome shotgun (WGS) entry which is preliminary data.</text>
</comment>
<dbReference type="EMBL" id="CAJNOO010000053">
    <property type="protein sequence ID" value="CAF0773412.1"/>
    <property type="molecule type" value="Genomic_DNA"/>
</dbReference>
<organism evidence="2 3">
    <name type="scientific">Rotaria sordida</name>
    <dbReference type="NCBI Taxonomy" id="392033"/>
    <lineage>
        <taxon>Eukaryota</taxon>
        <taxon>Metazoa</taxon>
        <taxon>Spiralia</taxon>
        <taxon>Gnathifera</taxon>
        <taxon>Rotifera</taxon>
        <taxon>Eurotatoria</taxon>
        <taxon>Bdelloidea</taxon>
        <taxon>Philodinida</taxon>
        <taxon>Philodinidae</taxon>
        <taxon>Rotaria</taxon>
    </lineage>
</organism>
<dbReference type="OrthoDB" id="10053186at2759"/>
<proteinExistence type="predicted"/>
<accession>A0A813QUD1</accession>